<evidence type="ECO:0000256" key="1">
    <source>
        <dbReference type="SAM" id="MobiDB-lite"/>
    </source>
</evidence>
<name>A0A5B7D5E7_PORTR</name>
<organism evidence="2 3">
    <name type="scientific">Portunus trituberculatus</name>
    <name type="common">Swimming crab</name>
    <name type="synonym">Neptunus trituberculatus</name>
    <dbReference type="NCBI Taxonomy" id="210409"/>
    <lineage>
        <taxon>Eukaryota</taxon>
        <taxon>Metazoa</taxon>
        <taxon>Ecdysozoa</taxon>
        <taxon>Arthropoda</taxon>
        <taxon>Crustacea</taxon>
        <taxon>Multicrustacea</taxon>
        <taxon>Malacostraca</taxon>
        <taxon>Eumalacostraca</taxon>
        <taxon>Eucarida</taxon>
        <taxon>Decapoda</taxon>
        <taxon>Pleocyemata</taxon>
        <taxon>Brachyura</taxon>
        <taxon>Eubrachyura</taxon>
        <taxon>Portunoidea</taxon>
        <taxon>Portunidae</taxon>
        <taxon>Portuninae</taxon>
        <taxon>Portunus</taxon>
    </lineage>
</organism>
<comment type="caution">
    <text evidence="2">The sequence shown here is derived from an EMBL/GenBank/DDBJ whole genome shotgun (WGS) entry which is preliminary data.</text>
</comment>
<dbReference type="Proteomes" id="UP000324222">
    <property type="component" value="Unassembled WGS sequence"/>
</dbReference>
<feature type="region of interest" description="Disordered" evidence="1">
    <location>
        <begin position="54"/>
        <end position="118"/>
    </location>
</feature>
<evidence type="ECO:0000313" key="3">
    <source>
        <dbReference type="Proteomes" id="UP000324222"/>
    </source>
</evidence>
<dbReference type="AlphaFoldDB" id="A0A5B7D5E7"/>
<proteinExistence type="predicted"/>
<reference evidence="2 3" key="1">
    <citation type="submission" date="2019-05" db="EMBL/GenBank/DDBJ databases">
        <title>Another draft genome of Portunus trituberculatus and its Hox gene families provides insights of decapod evolution.</title>
        <authorList>
            <person name="Jeong J.-H."/>
            <person name="Song I."/>
            <person name="Kim S."/>
            <person name="Choi T."/>
            <person name="Kim D."/>
            <person name="Ryu S."/>
            <person name="Kim W."/>
        </authorList>
    </citation>
    <scope>NUCLEOTIDE SEQUENCE [LARGE SCALE GENOMIC DNA]</scope>
    <source>
        <tissue evidence="2">Muscle</tissue>
    </source>
</reference>
<keyword evidence="3" id="KW-1185">Reference proteome</keyword>
<dbReference type="EMBL" id="VSRR010000442">
    <property type="protein sequence ID" value="MPC15623.1"/>
    <property type="molecule type" value="Genomic_DNA"/>
</dbReference>
<evidence type="ECO:0000313" key="2">
    <source>
        <dbReference type="EMBL" id="MPC15623.1"/>
    </source>
</evidence>
<accession>A0A5B7D5E7</accession>
<sequence>MDSKVDSLVMSVAPGVVTFATSLSISSCSHNVGELVGKLGFQVGDVVVMGGSHVVQVRPKNTPPTPTRNGQAQEDTNHQQYSTSPAPHCSGQPDRPRGIIFSRPSVISTPIPHDYHPF</sequence>
<gene>
    <name evidence="2" type="ORF">E2C01_008421</name>
</gene>
<protein>
    <submittedName>
        <fullName evidence="2">Uncharacterized protein</fullName>
    </submittedName>
</protein>
<feature type="compositionally biased region" description="Polar residues" evidence="1">
    <location>
        <begin position="68"/>
        <end position="85"/>
    </location>
</feature>
<dbReference type="PROSITE" id="PS51257">
    <property type="entry name" value="PROKAR_LIPOPROTEIN"/>
    <property type="match status" value="1"/>
</dbReference>